<feature type="signal peptide" evidence="1">
    <location>
        <begin position="1"/>
        <end position="21"/>
    </location>
</feature>
<dbReference type="AlphaFoldDB" id="A0A4U6TKP2"/>
<dbReference type="Gramene" id="TKW03111">
    <property type="protein sequence ID" value="TKW03111"/>
    <property type="gene ID" value="SEVIR_7G001605v2"/>
</dbReference>
<accession>A0A4U6TKP2</accession>
<organism evidence="2 3">
    <name type="scientific">Setaria viridis</name>
    <name type="common">Green bristlegrass</name>
    <name type="synonym">Setaria italica subsp. viridis</name>
    <dbReference type="NCBI Taxonomy" id="4556"/>
    <lineage>
        <taxon>Eukaryota</taxon>
        <taxon>Viridiplantae</taxon>
        <taxon>Streptophyta</taxon>
        <taxon>Embryophyta</taxon>
        <taxon>Tracheophyta</taxon>
        <taxon>Spermatophyta</taxon>
        <taxon>Magnoliopsida</taxon>
        <taxon>Liliopsida</taxon>
        <taxon>Poales</taxon>
        <taxon>Poaceae</taxon>
        <taxon>PACMAD clade</taxon>
        <taxon>Panicoideae</taxon>
        <taxon>Panicodae</taxon>
        <taxon>Paniceae</taxon>
        <taxon>Cenchrinae</taxon>
        <taxon>Setaria</taxon>
    </lineage>
</organism>
<evidence type="ECO:0000313" key="2">
    <source>
        <dbReference type="EMBL" id="TKW03111.1"/>
    </source>
</evidence>
<name>A0A4U6TKP2_SETVI</name>
<gene>
    <name evidence="2" type="ORF">SEVIR_7G001605v2</name>
</gene>
<dbReference type="EMBL" id="CM016558">
    <property type="protein sequence ID" value="TKW03111.1"/>
    <property type="molecule type" value="Genomic_DNA"/>
</dbReference>
<feature type="chain" id="PRO_5020629478" evidence="1">
    <location>
        <begin position="22"/>
        <end position="43"/>
    </location>
</feature>
<keyword evidence="1" id="KW-0732">Signal</keyword>
<sequence length="43" mass="4645">MYSFGAIVRFALLSSFGAITCFLPSSQNTRAVSSCAVRNRFPA</sequence>
<evidence type="ECO:0000256" key="1">
    <source>
        <dbReference type="SAM" id="SignalP"/>
    </source>
</evidence>
<reference evidence="2" key="1">
    <citation type="submission" date="2019-03" db="EMBL/GenBank/DDBJ databases">
        <title>WGS assembly of Setaria viridis.</title>
        <authorList>
            <person name="Huang P."/>
            <person name="Jenkins J."/>
            <person name="Grimwood J."/>
            <person name="Barry K."/>
            <person name="Healey A."/>
            <person name="Mamidi S."/>
            <person name="Sreedasyam A."/>
            <person name="Shu S."/>
            <person name="Feldman M."/>
            <person name="Wu J."/>
            <person name="Yu Y."/>
            <person name="Chen C."/>
            <person name="Johnson J."/>
            <person name="Rokhsar D."/>
            <person name="Baxter I."/>
            <person name="Schmutz J."/>
            <person name="Brutnell T."/>
            <person name="Kellogg E."/>
        </authorList>
    </citation>
    <scope>NUCLEOTIDE SEQUENCE [LARGE SCALE GENOMIC DNA]</scope>
</reference>
<evidence type="ECO:0000313" key="3">
    <source>
        <dbReference type="Proteomes" id="UP000298652"/>
    </source>
</evidence>
<dbReference type="Proteomes" id="UP000298652">
    <property type="component" value="Chromosome 7"/>
</dbReference>
<proteinExistence type="predicted"/>
<protein>
    <submittedName>
        <fullName evidence="2">Uncharacterized protein</fullName>
    </submittedName>
</protein>
<keyword evidence="3" id="KW-1185">Reference proteome</keyword>